<evidence type="ECO:0000313" key="8">
    <source>
        <dbReference type="EMBL" id="AEE54126.1"/>
    </source>
</evidence>
<keyword evidence="9" id="KW-1185">Reference proteome</keyword>
<dbReference type="eggNOG" id="COG2885">
    <property type="taxonomic scope" value="Bacteria"/>
</dbReference>
<evidence type="ECO:0000256" key="5">
    <source>
        <dbReference type="SAM" id="SignalP"/>
    </source>
</evidence>
<dbReference type="RefSeq" id="WP_013768647.1">
    <property type="nucleotide sequence ID" value="NC_015510.1"/>
</dbReference>
<dbReference type="Pfam" id="PF00691">
    <property type="entry name" value="OmpA"/>
    <property type="match status" value="1"/>
</dbReference>
<dbReference type="KEGG" id="hhy:Halhy_6307"/>
<dbReference type="InterPro" id="IPR006665">
    <property type="entry name" value="OmpA-like"/>
</dbReference>
<dbReference type="SUPFAM" id="SSF103088">
    <property type="entry name" value="OmpA-like"/>
    <property type="match status" value="1"/>
</dbReference>
<feature type="domain" description="PA14" evidence="7">
    <location>
        <begin position="30"/>
        <end position="191"/>
    </location>
</feature>
<dbReference type="AlphaFoldDB" id="F4L7E6"/>
<dbReference type="InterPro" id="IPR037524">
    <property type="entry name" value="PA14/GLEYA"/>
</dbReference>
<evidence type="ECO:0000313" key="9">
    <source>
        <dbReference type="Proteomes" id="UP000008461"/>
    </source>
</evidence>
<dbReference type="InterPro" id="IPR036737">
    <property type="entry name" value="OmpA-like_sf"/>
</dbReference>
<comment type="subcellular location">
    <subcellularLocation>
        <location evidence="1">Cell outer membrane</location>
    </subcellularLocation>
</comment>
<dbReference type="InterPro" id="IPR011658">
    <property type="entry name" value="PA14_dom"/>
</dbReference>
<reference evidence="8 9" key="1">
    <citation type="journal article" date="2011" name="Stand. Genomic Sci.">
        <title>Complete genome sequence of Haliscomenobacter hydrossis type strain (O).</title>
        <authorList>
            <consortium name="US DOE Joint Genome Institute (JGI-PGF)"/>
            <person name="Daligault H."/>
            <person name="Lapidus A."/>
            <person name="Zeytun A."/>
            <person name="Nolan M."/>
            <person name="Lucas S."/>
            <person name="Del Rio T.G."/>
            <person name="Tice H."/>
            <person name="Cheng J.F."/>
            <person name="Tapia R."/>
            <person name="Han C."/>
            <person name="Goodwin L."/>
            <person name="Pitluck S."/>
            <person name="Liolios K."/>
            <person name="Pagani I."/>
            <person name="Ivanova N."/>
            <person name="Huntemann M."/>
            <person name="Mavromatis K."/>
            <person name="Mikhailova N."/>
            <person name="Pati A."/>
            <person name="Chen A."/>
            <person name="Palaniappan K."/>
            <person name="Land M."/>
            <person name="Hauser L."/>
            <person name="Brambilla E.M."/>
            <person name="Rohde M."/>
            <person name="Verbarg S."/>
            <person name="Goker M."/>
            <person name="Bristow J."/>
            <person name="Eisen J.A."/>
            <person name="Markowitz V."/>
            <person name="Hugenholtz P."/>
            <person name="Kyrpides N.C."/>
            <person name="Klenk H.P."/>
            <person name="Woyke T."/>
        </authorList>
    </citation>
    <scope>NUCLEOTIDE SEQUENCE [LARGE SCALE GENOMIC DNA]</scope>
    <source>
        <strain evidence="9">ATCC 27775 / DSM 1100 / LMG 10767 / O</strain>
    </source>
</reference>
<proteinExistence type="predicted"/>
<evidence type="ECO:0000259" key="6">
    <source>
        <dbReference type="PROSITE" id="PS51123"/>
    </source>
</evidence>
<keyword evidence="2 4" id="KW-0472">Membrane</keyword>
<dbReference type="PANTHER" id="PTHR30329:SF21">
    <property type="entry name" value="LIPOPROTEIN YIAD-RELATED"/>
    <property type="match status" value="1"/>
</dbReference>
<dbReference type="CDD" id="cd07185">
    <property type="entry name" value="OmpA_C-like"/>
    <property type="match status" value="1"/>
</dbReference>
<dbReference type="PANTHER" id="PTHR30329">
    <property type="entry name" value="STATOR ELEMENT OF FLAGELLAR MOTOR COMPLEX"/>
    <property type="match status" value="1"/>
</dbReference>
<evidence type="ECO:0000256" key="2">
    <source>
        <dbReference type="ARBA" id="ARBA00023136"/>
    </source>
</evidence>
<dbReference type="GO" id="GO:0009279">
    <property type="term" value="C:cell outer membrane"/>
    <property type="evidence" value="ECO:0007669"/>
    <property type="project" value="UniProtKB-SubCell"/>
</dbReference>
<feature type="domain" description="OmpA-like" evidence="6">
    <location>
        <begin position="201"/>
        <end position="317"/>
    </location>
</feature>
<name>F4L7E6_HALH1</name>
<dbReference type="InterPro" id="IPR050330">
    <property type="entry name" value="Bact_OuterMem_StrucFunc"/>
</dbReference>
<dbReference type="Proteomes" id="UP000008461">
    <property type="component" value="Chromosome"/>
</dbReference>
<protein>
    <submittedName>
        <fullName evidence="8">OmpA/MotB domain protein</fullName>
    </submittedName>
</protein>
<reference key="2">
    <citation type="submission" date="2011-04" db="EMBL/GenBank/DDBJ databases">
        <title>Complete sequence of chromosome of Haliscomenobacter hydrossis DSM 1100.</title>
        <authorList>
            <consortium name="US DOE Joint Genome Institute (JGI-PGF)"/>
            <person name="Lucas S."/>
            <person name="Han J."/>
            <person name="Lapidus A."/>
            <person name="Bruce D."/>
            <person name="Goodwin L."/>
            <person name="Pitluck S."/>
            <person name="Peters L."/>
            <person name="Kyrpides N."/>
            <person name="Mavromatis K."/>
            <person name="Ivanova N."/>
            <person name="Ovchinnikova G."/>
            <person name="Pagani I."/>
            <person name="Daligault H."/>
            <person name="Detter J.C."/>
            <person name="Han C."/>
            <person name="Land M."/>
            <person name="Hauser L."/>
            <person name="Markowitz V."/>
            <person name="Cheng J.-F."/>
            <person name="Hugenholtz P."/>
            <person name="Woyke T."/>
            <person name="Wu D."/>
            <person name="Verbarg S."/>
            <person name="Frueling A."/>
            <person name="Brambilla E."/>
            <person name="Klenk H.-P."/>
            <person name="Eisen J.A."/>
        </authorList>
    </citation>
    <scope>NUCLEOTIDE SEQUENCE</scope>
    <source>
        <strain>DSM 1100</strain>
    </source>
</reference>
<feature type="signal peptide" evidence="5">
    <location>
        <begin position="1"/>
        <end position="19"/>
    </location>
</feature>
<dbReference type="PROSITE" id="PS51123">
    <property type="entry name" value="OMPA_2"/>
    <property type="match status" value="1"/>
</dbReference>
<dbReference type="SUPFAM" id="SSF56988">
    <property type="entry name" value="Anthrax protective antigen"/>
    <property type="match status" value="1"/>
</dbReference>
<dbReference type="PRINTS" id="PR01021">
    <property type="entry name" value="OMPADOMAIN"/>
</dbReference>
<dbReference type="PROSITE" id="PS51820">
    <property type="entry name" value="PA14"/>
    <property type="match status" value="1"/>
</dbReference>
<keyword evidence="5" id="KW-0732">Signal</keyword>
<accession>F4L7E6</accession>
<organism evidence="8 9">
    <name type="scientific">Haliscomenobacter hydrossis (strain ATCC 27775 / DSM 1100 / LMG 10767 / O)</name>
    <dbReference type="NCBI Taxonomy" id="760192"/>
    <lineage>
        <taxon>Bacteria</taxon>
        <taxon>Pseudomonadati</taxon>
        <taxon>Bacteroidota</taxon>
        <taxon>Saprospiria</taxon>
        <taxon>Saprospirales</taxon>
        <taxon>Haliscomenobacteraceae</taxon>
        <taxon>Haliscomenobacter</taxon>
    </lineage>
</organism>
<dbReference type="OrthoDB" id="611024at2"/>
<evidence type="ECO:0000256" key="1">
    <source>
        <dbReference type="ARBA" id="ARBA00004442"/>
    </source>
</evidence>
<gene>
    <name evidence="8" type="ordered locus">Halhy_6307</name>
</gene>
<dbReference type="EMBL" id="CP002691">
    <property type="protein sequence ID" value="AEE54126.1"/>
    <property type="molecule type" value="Genomic_DNA"/>
</dbReference>
<dbReference type="STRING" id="760192.Halhy_6307"/>
<evidence type="ECO:0000256" key="3">
    <source>
        <dbReference type="ARBA" id="ARBA00023237"/>
    </source>
</evidence>
<dbReference type="InterPro" id="IPR006664">
    <property type="entry name" value="OMP_bac"/>
</dbReference>
<dbReference type="Pfam" id="PF07691">
    <property type="entry name" value="PA14"/>
    <property type="match status" value="1"/>
</dbReference>
<dbReference type="Gene3D" id="3.90.182.10">
    <property type="entry name" value="Toxin - Anthrax Protective Antigen,domain 1"/>
    <property type="match status" value="1"/>
</dbReference>
<dbReference type="SMART" id="SM00758">
    <property type="entry name" value="PA14"/>
    <property type="match status" value="1"/>
</dbReference>
<evidence type="ECO:0000259" key="7">
    <source>
        <dbReference type="PROSITE" id="PS51820"/>
    </source>
</evidence>
<keyword evidence="3" id="KW-0998">Cell outer membrane</keyword>
<evidence type="ECO:0000256" key="4">
    <source>
        <dbReference type="PROSITE-ProRule" id="PRU00473"/>
    </source>
</evidence>
<sequence length="317" mass="35816">MPRTLTLTLLYCFPLLLCAQNAEDLGRTEPFLIGFKGTIYNFVIPRDGIDPKKGYDPEIEKTTPIGYVYAQKLFITERLLKSTFPGVPKGKEVFAIIYTGRFEVKTPNIYEFLLQSDDGSRLWIDSVEVINRDGSRQFREIKQGKIKLDAGFHDIKVWYFQCFPDRMGLVLMYKTPEDKAFKPFDFKPMEDEAKRYIQQDGEGIKIRFSEKVSFETGKSELVAAADSILAITVRMLNYNPEAKCRIEGHTDDVGNAKDNLLLSQSRAKAVATALKNRGIPTSVQLEVKGYGSTKPVASNSSAEGKSLNRRVDIVIEK</sequence>
<dbReference type="HOGENOM" id="CLU_876509_0_0_10"/>
<dbReference type="Gene3D" id="3.30.1330.60">
    <property type="entry name" value="OmpA-like domain"/>
    <property type="match status" value="1"/>
</dbReference>
<feature type="chain" id="PRO_5003310763" evidence="5">
    <location>
        <begin position="20"/>
        <end position="317"/>
    </location>
</feature>